<evidence type="ECO:0000256" key="4">
    <source>
        <dbReference type="ARBA" id="ARBA00022538"/>
    </source>
</evidence>
<evidence type="ECO:0000256" key="5">
    <source>
        <dbReference type="ARBA" id="ARBA00022692"/>
    </source>
</evidence>
<sequence length="666" mass="73935">MEFTILKDILIIFALSTLVNYVFTKIKIPSIVGYLLTGVLAGPHLTGIISSVENIEVLAEVGVVLLLFTIGLEFSLKHLIKIRKTVFWGGLVQFSLTTLVVMLIAHFYNLDLKGALFVGFLTALSSTAVVLKILQDRSEITSNYGRTVLGVLIFQDLILVPLLLFTPIIGGESTNILNEIFWMGIKSLGIILFVIFGNKWFMNRLLHAIAMTKNQELFLMSILLICLSVAFLTAELGMSLAFGAFLAGLMISESEYSHNAFGHIIPFKDTFSSFFFVSIGMLLDLQFVMDNLPIVLSTVLIVVFIKMVIASGTAFILGHTLRGVVLVGLALAQVGEFSFILVKMGDSYNLISDYYYQLFLAVAVVTMSISPFLIMVARPLSNAVMKLPLPKKFIEGLFPLKQIEIPNLKNHLLLIGKDPRVLSMSVMARHVKIPYLSVIFDPAIVKERQQKGEKVIYGDAQNLPILEKAHADTAGVIVVSVGDLVTALSITEKVRHLNRHAPIIVRTKQIDDAEDLYKAGATQVLPEEFETAIEMFERVLNKFLMPKDDIEVTIGQIRKNNYGLVRDLKKRPRKSILSQLPNLEISALRVAEESPIAGHSLSEMDFRSTFGVTVVAIKRSDKLIDHPGPQTEVCKDDIVYVLGKQDQIAHAVNLFEKQLKKSQSSN</sequence>
<feature type="transmembrane region" description="Helical" evidence="8">
    <location>
        <begin position="31"/>
        <end position="49"/>
    </location>
</feature>
<dbReference type="InterPro" id="IPR036721">
    <property type="entry name" value="RCK_C_sf"/>
</dbReference>
<dbReference type="Gene3D" id="1.20.1530.20">
    <property type="match status" value="1"/>
</dbReference>
<dbReference type="GO" id="GO:0016020">
    <property type="term" value="C:membrane"/>
    <property type="evidence" value="ECO:0007669"/>
    <property type="project" value="UniProtKB-SubCell"/>
</dbReference>
<dbReference type="GO" id="GO:0008324">
    <property type="term" value="F:monoatomic cation transmembrane transporter activity"/>
    <property type="evidence" value="ECO:0007669"/>
    <property type="project" value="InterPro"/>
</dbReference>
<evidence type="ECO:0000313" key="10">
    <source>
        <dbReference type="EMBL" id="RCW29334.1"/>
    </source>
</evidence>
<gene>
    <name evidence="10" type="ORF">DFO77_12958</name>
</gene>
<dbReference type="AlphaFoldDB" id="A0A2T0XNU6"/>
<feature type="domain" description="RCK C-terminal" evidence="9">
    <location>
        <begin position="573"/>
        <end position="657"/>
    </location>
</feature>
<feature type="transmembrane region" description="Helical" evidence="8">
    <location>
        <begin position="55"/>
        <end position="74"/>
    </location>
</feature>
<feature type="transmembrane region" description="Helical" evidence="8">
    <location>
        <begin position="354"/>
        <end position="377"/>
    </location>
</feature>
<dbReference type="InterPro" id="IPR006037">
    <property type="entry name" value="RCK_C"/>
</dbReference>
<dbReference type="Gene3D" id="3.30.70.1450">
    <property type="entry name" value="Regulator of K+ conductance, C-terminal domain"/>
    <property type="match status" value="1"/>
</dbReference>
<feature type="transmembrane region" description="Helical" evidence="8">
    <location>
        <begin position="295"/>
        <end position="317"/>
    </location>
</feature>
<dbReference type="Pfam" id="PF02254">
    <property type="entry name" value="TrkA_N"/>
    <property type="match status" value="1"/>
</dbReference>
<feature type="transmembrane region" description="Helical" evidence="8">
    <location>
        <begin position="180"/>
        <end position="197"/>
    </location>
</feature>
<dbReference type="GO" id="GO:1902600">
    <property type="term" value="P:proton transmembrane transport"/>
    <property type="evidence" value="ECO:0007669"/>
    <property type="project" value="InterPro"/>
</dbReference>
<comment type="similarity">
    <text evidence="2">Belongs to the monovalent cation:proton antiporter 2 (CPA2) transporter (TC 2.A.37) family.</text>
</comment>
<dbReference type="GO" id="GO:0015297">
    <property type="term" value="F:antiporter activity"/>
    <property type="evidence" value="ECO:0007669"/>
    <property type="project" value="InterPro"/>
</dbReference>
<dbReference type="InterPro" id="IPR003148">
    <property type="entry name" value="RCK_N"/>
</dbReference>
<dbReference type="PANTHER" id="PTHR42751">
    <property type="entry name" value="SODIUM/HYDROGEN EXCHANGER FAMILY/TRKA DOMAIN PROTEIN"/>
    <property type="match status" value="1"/>
</dbReference>
<reference evidence="10 11" key="1">
    <citation type="submission" date="2018-07" db="EMBL/GenBank/DDBJ databases">
        <title>Freshwater and sediment microbial communities from various areas in North America, analyzing microbe dynamics in response to fracking.</title>
        <authorList>
            <person name="Lamendella R."/>
        </authorList>
    </citation>
    <scope>NUCLEOTIDE SEQUENCE [LARGE SCALE GENOMIC DNA]</scope>
    <source>
        <strain evidence="10 11">160A</strain>
    </source>
</reference>
<comment type="caution">
    <text evidence="10">The sequence shown here is derived from an EMBL/GenBank/DDBJ whole genome shotgun (WGS) entry which is preliminary data.</text>
</comment>
<evidence type="ECO:0000256" key="3">
    <source>
        <dbReference type="ARBA" id="ARBA00022448"/>
    </source>
</evidence>
<dbReference type="InterPro" id="IPR036291">
    <property type="entry name" value="NAD(P)-bd_dom_sf"/>
</dbReference>
<keyword evidence="4" id="KW-0630">Potassium</keyword>
<dbReference type="PANTHER" id="PTHR42751:SF3">
    <property type="entry name" value="SODIUM_GLUTAMATE SYMPORTER"/>
    <property type="match status" value="1"/>
</dbReference>
<organism evidence="10 11">
    <name type="scientific">Marinilabilia salmonicolor</name>
    <dbReference type="NCBI Taxonomy" id="989"/>
    <lineage>
        <taxon>Bacteria</taxon>
        <taxon>Pseudomonadati</taxon>
        <taxon>Bacteroidota</taxon>
        <taxon>Bacteroidia</taxon>
        <taxon>Marinilabiliales</taxon>
        <taxon>Marinilabiliaceae</taxon>
        <taxon>Marinilabilia</taxon>
    </lineage>
</organism>
<feature type="transmembrane region" description="Helical" evidence="8">
    <location>
        <begin position="86"/>
        <end position="108"/>
    </location>
</feature>
<feature type="transmembrane region" description="Helical" evidence="8">
    <location>
        <begin position="6"/>
        <end position="24"/>
    </location>
</feature>
<dbReference type="STRING" id="1168289.GCA_000259075_02718"/>
<dbReference type="PROSITE" id="PS51202">
    <property type="entry name" value="RCK_C"/>
    <property type="match status" value="1"/>
</dbReference>
<dbReference type="EMBL" id="QPIZ01000029">
    <property type="protein sequence ID" value="RCW29334.1"/>
    <property type="molecule type" value="Genomic_DNA"/>
</dbReference>
<keyword evidence="7 8" id="KW-0472">Membrane</keyword>
<feature type="transmembrane region" description="Helical" evidence="8">
    <location>
        <begin position="323"/>
        <end position="342"/>
    </location>
</feature>
<dbReference type="InterPro" id="IPR006153">
    <property type="entry name" value="Cation/H_exchanger_TM"/>
</dbReference>
<dbReference type="RefSeq" id="WP_106152586.1">
    <property type="nucleotide sequence ID" value="NZ_PVTS01000005.1"/>
</dbReference>
<proteinExistence type="inferred from homology"/>
<evidence type="ECO:0000313" key="11">
    <source>
        <dbReference type="Proteomes" id="UP000252733"/>
    </source>
</evidence>
<dbReference type="SUPFAM" id="SSF51735">
    <property type="entry name" value="NAD(P)-binding Rossmann-fold domains"/>
    <property type="match status" value="1"/>
</dbReference>
<feature type="transmembrane region" description="Helical" evidence="8">
    <location>
        <begin position="146"/>
        <end position="168"/>
    </location>
</feature>
<evidence type="ECO:0000256" key="8">
    <source>
        <dbReference type="SAM" id="Phobius"/>
    </source>
</evidence>
<evidence type="ECO:0000256" key="6">
    <source>
        <dbReference type="ARBA" id="ARBA00022989"/>
    </source>
</evidence>
<accession>A0A2T0XNU6</accession>
<keyword evidence="4" id="KW-0406">Ion transport</keyword>
<dbReference type="OrthoDB" id="9781411at2"/>
<feature type="transmembrane region" description="Helical" evidence="8">
    <location>
        <begin position="218"/>
        <end position="251"/>
    </location>
</feature>
<feature type="transmembrane region" description="Helical" evidence="8">
    <location>
        <begin position="271"/>
        <end position="288"/>
    </location>
</feature>
<keyword evidence="3" id="KW-0813">Transport</keyword>
<name>A0A2T0XNU6_9BACT</name>
<dbReference type="Pfam" id="PF02080">
    <property type="entry name" value="TrkA_C"/>
    <property type="match status" value="1"/>
</dbReference>
<keyword evidence="11" id="KW-1185">Reference proteome</keyword>
<evidence type="ECO:0000256" key="7">
    <source>
        <dbReference type="ARBA" id="ARBA00023136"/>
    </source>
</evidence>
<keyword evidence="6 8" id="KW-1133">Transmembrane helix</keyword>
<dbReference type="Proteomes" id="UP000252733">
    <property type="component" value="Unassembled WGS sequence"/>
</dbReference>
<dbReference type="Gene3D" id="3.40.50.720">
    <property type="entry name" value="NAD(P)-binding Rossmann-like Domain"/>
    <property type="match status" value="1"/>
</dbReference>
<comment type="subcellular location">
    <subcellularLocation>
        <location evidence="1">Membrane</location>
        <topology evidence="1">Multi-pass membrane protein</topology>
    </subcellularLocation>
</comment>
<evidence type="ECO:0000256" key="1">
    <source>
        <dbReference type="ARBA" id="ARBA00004141"/>
    </source>
</evidence>
<evidence type="ECO:0000256" key="2">
    <source>
        <dbReference type="ARBA" id="ARBA00005551"/>
    </source>
</evidence>
<dbReference type="GO" id="GO:0006813">
    <property type="term" value="P:potassium ion transport"/>
    <property type="evidence" value="ECO:0007669"/>
    <property type="project" value="UniProtKB-KW"/>
</dbReference>
<protein>
    <submittedName>
        <fullName evidence="10">Kef-type potassium/proton antiporter (CPA2 family)</fullName>
    </submittedName>
</protein>
<feature type="transmembrane region" description="Helical" evidence="8">
    <location>
        <begin position="114"/>
        <end position="134"/>
    </location>
</feature>
<evidence type="ECO:0000259" key="9">
    <source>
        <dbReference type="PROSITE" id="PS51202"/>
    </source>
</evidence>
<keyword evidence="4" id="KW-0633">Potassium transport</keyword>
<dbReference type="SUPFAM" id="SSF116726">
    <property type="entry name" value="TrkA C-terminal domain-like"/>
    <property type="match status" value="1"/>
</dbReference>
<dbReference type="InterPro" id="IPR038770">
    <property type="entry name" value="Na+/solute_symporter_sf"/>
</dbReference>
<dbReference type="Pfam" id="PF00999">
    <property type="entry name" value="Na_H_Exchanger"/>
    <property type="match status" value="1"/>
</dbReference>
<keyword evidence="5 8" id="KW-0812">Transmembrane</keyword>